<protein>
    <submittedName>
        <fullName evidence="1">Uncharacterized protein</fullName>
    </submittedName>
</protein>
<evidence type="ECO:0000313" key="2">
    <source>
        <dbReference type="Proteomes" id="UP001162131"/>
    </source>
</evidence>
<dbReference type="Proteomes" id="UP001162131">
    <property type="component" value="Unassembled WGS sequence"/>
</dbReference>
<accession>A0AAU9JBF2</accession>
<sequence>MLFGKFSTGIAYFWKLYYEEAWKFLNEAKEMMYGYIESYKNELFIVNAYLGELCYLQHKIEDLDKYFSEAFEFIDYYDILNIDMFLKSQRFVFNYFYTKSDYEKCEAILLKLNEILENNNHLKFRMPLYFIQWAELYIAWNEKKEAEECLSEAEKLLNINKILLFSKKSIKIKDLDCISDYIELAKIYIYSYNMFDENLQKAETILKYTKVVVDKKRRNQKYYKLYIYYLLIILYSKMQQYTKCLRCYSKILDF</sequence>
<dbReference type="Gene3D" id="1.25.40.10">
    <property type="entry name" value="Tetratricopeptide repeat domain"/>
    <property type="match status" value="1"/>
</dbReference>
<comment type="caution">
    <text evidence="1">The sequence shown here is derived from an EMBL/GenBank/DDBJ whole genome shotgun (WGS) entry which is preliminary data.</text>
</comment>
<proteinExistence type="predicted"/>
<dbReference type="EMBL" id="CAJZBQ010000036">
    <property type="protein sequence ID" value="CAG9324262.1"/>
    <property type="molecule type" value="Genomic_DNA"/>
</dbReference>
<dbReference type="InterPro" id="IPR011990">
    <property type="entry name" value="TPR-like_helical_dom_sf"/>
</dbReference>
<evidence type="ECO:0000313" key="1">
    <source>
        <dbReference type="EMBL" id="CAG9324262.1"/>
    </source>
</evidence>
<name>A0AAU9JBF2_9CILI</name>
<reference evidence="1" key="1">
    <citation type="submission" date="2021-09" db="EMBL/GenBank/DDBJ databases">
        <authorList>
            <consortium name="AG Swart"/>
            <person name="Singh M."/>
            <person name="Singh A."/>
            <person name="Seah K."/>
            <person name="Emmerich C."/>
        </authorList>
    </citation>
    <scope>NUCLEOTIDE SEQUENCE</scope>
    <source>
        <strain evidence="1">ATCC30299</strain>
    </source>
</reference>
<gene>
    <name evidence="1" type="ORF">BSTOLATCC_MIC36057</name>
</gene>
<organism evidence="1 2">
    <name type="scientific">Blepharisma stoltei</name>
    <dbReference type="NCBI Taxonomy" id="1481888"/>
    <lineage>
        <taxon>Eukaryota</taxon>
        <taxon>Sar</taxon>
        <taxon>Alveolata</taxon>
        <taxon>Ciliophora</taxon>
        <taxon>Postciliodesmatophora</taxon>
        <taxon>Heterotrichea</taxon>
        <taxon>Heterotrichida</taxon>
        <taxon>Blepharismidae</taxon>
        <taxon>Blepharisma</taxon>
    </lineage>
</organism>
<dbReference type="AlphaFoldDB" id="A0AAU9JBF2"/>
<keyword evidence="2" id="KW-1185">Reference proteome</keyword>